<feature type="compositionally biased region" description="Acidic residues" evidence="3">
    <location>
        <begin position="320"/>
        <end position="329"/>
    </location>
</feature>
<keyword evidence="1 2" id="KW-0103">Bromodomain</keyword>
<feature type="region of interest" description="Disordered" evidence="3">
    <location>
        <begin position="253"/>
        <end position="276"/>
    </location>
</feature>
<gene>
    <name evidence="5" type="ORF">BDZ94DRAFT_1326582</name>
</gene>
<dbReference type="SUPFAM" id="SSF47370">
    <property type="entry name" value="Bromodomain"/>
    <property type="match status" value="1"/>
</dbReference>
<name>A0A9P5XWT8_9AGAR</name>
<dbReference type="PANTHER" id="PTHR15398:SF4">
    <property type="entry name" value="BROMODOMAIN-CONTAINING PROTEIN 8 ISOFORM X1"/>
    <property type="match status" value="1"/>
</dbReference>
<sequence>MSTRATRRGNYIPVDAPAAFNTSEALILAQAVWEHGASSWQTVAKVLTKHPLISRPKSFFTAQSCHAMYDILMKEAGLDQTEANNAIHAPMNHKLAEKHFRTRFEELRGLIIAEETQFKTLVSEIEQIRAGRWDAETPHNFTETPSNKPEPSAEFEEPSPIDGPASQEKALQFLHAEVFDGSDLSGTTNTPSSKSQDDPESQASLCDSKIEIAEKQEEHTTVPTMTSQVTSVGLDSGHDASPIQIDLDEESHGLEEENEIQELVDEPSPVPLPTIADSNKLIREASLTGGIEGPGDIHVPHVYDDEEEEGETDDRMVQKEEEEETEGVQELEILPKEDTNEGLLTDDEEVKTESARISYLSSELAVDLVESTLEKKFTQGPEPKDEADEYQSMPDGEAEMAASPERVVEEEVGTSGDEPLQATRRSTRRRSSAHLPPMRLAKPRRPKRVSTEAAATPPVALEEEIEVDPSADANDTDALSEGHPVDGDDDGVMSAPHESSAGPRRRDAKRKASAVESIESPREKKRARDDSEPVDEDETSMNINSRTRRRGDRTEEQAALKRFQNVIIMLHTQISQHRNGNIFHNPIKTSEAPDYHEIVKQPTDLKKIKMKIKDGTISNSLEFKREIFHMFANAMMYNRPGSDVYVMAEDMMLESEVQIETFRQTEGLVRGVHRI</sequence>
<reference evidence="5" key="1">
    <citation type="submission" date="2020-11" db="EMBL/GenBank/DDBJ databases">
        <authorList>
            <consortium name="DOE Joint Genome Institute"/>
            <person name="Ahrendt S."/>
            <person name="Riley R."/>
            <person name="Andreopoulos W."/>
            <person name="Labutti K."/>
            <person name="Pangilinan J."/>
            <person name="Ruiz-Duenas F.J."/>
            <person name="Barrasa J.M."/>
            <person name="Sanchez-Garcia M."/>
            <person name="Camarero S."/>
            <person name="Miyauchi S."/>
            <person name="Serrano A."/>
            <person name="Linde D."/>
            <person name="Babiker R."/>
            <person name="Drula E."/>
            <person name="Ayuso-Fernandez I."/>
            <person name="Pacheco R."/>
            <person name="Padilla G."/>
            <person name="Ferreira P."/>
            <person name="Barriuso J."/>
            <person name="Kellner H."/>
            <person name="Castanera R."/>
            <person name="Alfaro M."/>
            <person name="Ramirez L."/>
            <person name="Pisabarro A.G."/>
            <person name="Kuo A."/>
            <person name="Tritt A."/>
            <person name="Lipzen A."/>
            <person name="He G."/>
            <person name="Yan M."/>
            <person name="Ng V."/>
            <person name="Cullen D."/>
            <person name="Martin F."/>
            <person name="Rosso M.-N."/>
            <person name="Henrissat B."/>
            <person name="Hibbett D."/>
            <person name="Martinez A.T."/>
            <person name="Grigoriev I.V."/>
        </authorList>
    </citation>
    <scope>NUCLEOTIDE SEQUENCE</scope>
    <source>
        <strain evidence="5">CBS 247.69</strain>
    </source>
</reference>
<dbReference type="InterPro" id="IPR001487">
    <property type="entry name" value="Bromodomain"/>
</dbReference>
<dbReference type="Pfam" id="PF00439">
    <property type="entry name" value="Bromodomain"/>
    <property type="match status" value="1"/>
</dbReference>
<dbReference type="PANTHER" id="PTHR15398">
    <property type="entry name" value="BROMODOMAIN-CONTAINING PROTEIN 8"/>
    <property type="match status" value="1"/>
</dbReference>
<feature type="domain" description="Bromo" evidence="4">
    <location>
        <begin position="575"/>
        <end position="645"/>
    </location>
</feature>
<dbReference type="Gene3D" id="1.20.920.10">
    <property type="entry name" value="Bromodomain-like"/>
    <property type="match status" value="1"/>
</dbReference>
<evidence type="ECO:0000259" key="4">
    <source>
        <dbReference type="PROSITE" id="PS50014"/>
    </source>
</evidence>
<dbReference type="GO" id="GO:0035267">
    <property type="term" value="C:NuA4 histone acetyltransferase complex"/>
    <property type="evidence" value="ECO:0007669"/>
    <property type="project" value="TreeGrafter"/>
</dbReference>
<evidence type="ECO:0000256" key="1">
    <source>
        <dbReference type="ARBA" id="ARBA00023117"/>
    </source>
</evidence>
<comment type="caution">
    <text evidence="5">The sequence shown here is derived from an EMBL/GenBank/DDBJ whole genome shotgun (WGS) entry which is preliminary data.</text>
</comment>
<dbReference type="AlphaFoldDB" id="A0A9P5XWT8"/>
<dbReference type="Proteomes" id="UP000807353">
    <property type="component" value="Unassembled WGS sequence"/>
</dbReference>
<evidence type="ECO:0000313" key="6">
    <source>
        <dbReference type="Proteomes" id="UP000807353"/>
    </source>
</evidence>
<feature type="region of interest" description="Disordered" evidence="3">
    <location>
        <begin position="375"/>
        <end position="556"/>
    </location>
</feature>
<dbReference type="PRINTS" id="PR00503">
    <property type="entry name" value="BROMODOMAIN"/>
</dbReference>
<organism evidence="5 6">
    <name type="scientific">Collybia nuda</name>
    <dbReference type="NCBI Taxonomy" id="64659"/>
    <lineage>
        <taxon>Eukaryota</taxon>
        <taxon>Fungi</taxon>
        <taxon>Dikarya</taxon>
        <taxon>Basidiomycota</taxon>
        <taxon>Agaricomycotina</taxon>
        <taxon>Agaricomycetes</taxon>
        <taxon>Agaricomycetidae</taxon>
        <taxon>Agaricales</taxon>
        <taxon>Tricholomatineae</taxon>
        <taxon>Clitocybaceae</taxon>
        <taxon>Collybia</taxon>
    </lineage>
</organism>
<evidence type="ECO:0000256" key="3">
    <source>
        <dbReference type="SAM" id="MobiDB-lite"/>
    </source>
</evidence>
<dbReference type="GO" id="GO:0006325">
    <property type="term" value="P:chromatin organization"/>
    <property type="evidence" value="ECO:0007669"/>
    <property type="project" value="UniProtKB-ARBA"/>
</dbReference>
<dbReference type="InterPro" id="IPR036427">
    <property type="entry name" value="Bromodomain-like_sf"/>
</dbReference>
<feature type="region of interest" description="Disordered" evidence="3">
    <location>
        <begin position="133"/>
        <end position="165"/>
    </location>
</feature>
<feature type="region of interest" description="Disordered" evidence="3">
    <location>
        <begin position="181"/>
        <end position="204"/>
    </location>
</feature>
<feature type="compositionally biased region" description="Acidic residues" evidence="3">
    <location>
        <begin position="256"/>
        <end position="265"/>
    </location>
</feature>
<dbReference type="PROSITE" id="PS50014">
    <property type="entry name" value="BROMODOMAIN_2"/>
    <property type="match status" value="1"/>
</dbReference>
<protein>
    <recommendedName>
        <fullName evidence="4">Bromo domain-containing protein</fullName>
    </recommendedName>
</protein>
<feature type="compositionally biased region" description="Basic and acidic residues" evidence="3">
    <location>
        <begin position="519"/>
        <end position="531"/>
    </location>
</feature>
<dbReference type="CDD" id="cd04369">
    <property type="entry name" value="Bromodomain"/>
    <property type="match status" value="1"/>
</dbReference>
<accession>A0A9P5XWT8</accession>
<keyword evidence="6" id="KW-1185">Reference proteome</keyword>
<dbReference type="EMBL" id="MU150391">
    <property type="protein sequence ID" value="KAF9457021.1"/>
    <property type="molecule type" value="Genomic_DNA"/>
</dbReference>
<feature type="compositionally biased region" description="Polar residues" evidence="3">
    <location>
        <begin position="184"/>
        <end position="194"/>
    </location>
</feature>
<proteinExistence type="predicted"/>
<evidence type="ECO:0000256" key="2">
    <source>
        <dbReference type="PROSITE-ProRule" id="PRU00035"/>
    </source>
</evidence>
<evidence type="ECO:0000313" key="5">
    <source>
        <dbReference type="EMBL" id="KAF9457021.1"/>
    </source>
</evidence>
<dbReference type="SMART" id="SM00297">
    <property type="entry name" value="BROMO"/>
    <property type="match status" value="1"/>
</dbReference>
<feature type="region of interest" description="Disordered" evidence="3">
    <location>
        <begin position="288"/>
        <end position="353"/>
    </location>
</feature>
<dbReference type="OrthoDB" id="1742084at2759"/>